<dbReference type="GO" id="GO:0016706">
    <property type="term" value="F:2-oxoglutarate-dependent dioxygenase activity"/>
    <property type="evidence" value="ECO:0007669"/>
    <property type="project" value="TreeGrafter"/>
</dbReference>
<gene>
    <name evidence="5" type="ORF">FME95_02435</name>
</gene>
<dbReference type="SMART" id="SM00558">
    <property type="entry name" value="JmjC"/>
    <property type="match status" value="1"/>
</dbReference>
<dbReference type="PANTHER" id="PTHR13096">
    <property type="entry name" value="MINA53 MYC INDUCED NUCLEAR ANTIGEN"/>
    <property type="match status" value="1"/>
</dbReference>
<dbReference type="Pfam" id="PF08007">
    <property type="entry name" value="JmjC_2"/>
    <property type="match status" value="1"/>
</dbReference>
<keyword evidence="2" id="KW-0479">Metal-binding</keyword>
<dbReference type="AlphaFoldDB" id="A0A5C8Z879"/>
<dbReference type="InterPro" id="IPR039994">
    <property type="entry name" value="NO66-like"/>
</dbReference>
<dbReference type="Gene3D" id="2.60.120.650">
    <property type="entry name" value="Cupin"/>
    <property type="match status" value="1"/>
</dbReference>
<comment type="cofactor">
    <cofactor evidence="1">
        <name>Fe(2+)</name>
        <dbReference type="ChEBI" id="CHEBI:29033"/>
    </cofactor>
</comment>
<evidence type="ECO:0000313" key="5">
    <source>
        <dbReference type="EMBL" id="TXR53448.1"/>
    </source>
</evidence>
<dbReference type="SUPFAM" id="SSF51197">
    <property type="entry name" value="Clavaminate synthase-like"/>
    <property type="match status" value="1"/>
</dbReference>
<dbReference type="EMBL" id="VKAD01000001">
    <property type="protein sequence ID" value="TXR53448.1"/>
    <property type="molecule type" value="Genomic_DNA"/>
</dbReference>
<evidence type="ECO:0000256" key="2">
    <source>
        <dbReference type="ARBA" id="ARBA00022723"/>
    </source>
</evidence>
<dbReference type="InterPro" id="IPR003347">
    <property type="entry name" value="JmjC_dom"/>
</dbReference>
<dbReference type="Gene3D" id="3.40.366.30">
    <property type="entry name" value="50S ribosomal protein L16 arginine hydroxylase, Chain A, Domain 2"/>
    <property type="match status" value="1"/>
</dbReference>
<name>A0A5C8Z879_9GAMM</name>
<evidence type="ECO:0000256" key="3">
    <source>
        <dbReference type="ARBA" id="ARBA00023004"/>
    </source>
</evidence>
<dbReference type="Proteomes" id="UP000321764">
    <property type="component" value="Unassembled WGS sequence"/>
</dbReference>
<dbReference type="RefSeq" id="WP_147712834.1">
    <property type="nucleotide sequence ID" value="NZ_VKAD01000001.1"/>
</dbReference>
<dbReference type="PROSITE" id="PS51184">
    <property type="entry name" value="JMJC"/>
    <property type="match status" value="1"/>
</dbReference>
<keyword evidence="3" id="KW-0408">Iron</keyword>
<organism evidence="5 6">
    <name type="scientific">Reinekea thalattae</name>
    <dbReference type="NCBI Taxonomy" id="2593301"/>
    <lineage>
        <taxon>Bacteria</taxon>
        <taxon>Pseudomonadati</taxon>
        <taxon>Pseudomonadota</taxon>
        <taxon>Gammaproteobacteria</taxon>
        <taxon>Oceanospirillales</taxon>
        <taxon>Saccharospirillaceae</taxon>
        <taxon>Reinekea</taxon>
    </lineage>
</organism>
<proteinExistence type="predicted"/>
<accession>A0A5C8Z879</accession>
<sequence>MPSATLKHINPQEFLADYWQQKPLLVRESFSSEELISQEELMALACEPEAESRLISNSADQPNDWQVQHGPFTEKDYQSLPDSHWTLLVQAVDHWIEAVNDSFSAFQFLPRWRMDDMMISFAVEGGGVGPHYDQYDVFLIQLSGKRHWKVGQHCNENSELLEDLPVKVLQEFEQQESWITEPGDLLYIPPGVAHWSESIGDSLTLSVGFRAPSDSEFITEFGYFLSDQLSEFQRYQDPKLSQRNAHPHALLSEDIQRLKAIIERNSSDEQLAQWLGQYMTQPKYNEAEPFDDLDFESFMAQWHQQPLYKNPTSRFAYYGSALFADGHRFDSQLEAQDLEVICSTAVFESDNRSPFDQIESHTLLFQLFIYGVLFFDQD</sequence>
<keyword evidence="6" id="KW-1185">Reference proteome</keyword>
<feature type="domain" description="JmjC" evidence="4">
    <location>
        <begin position="98"/>
        <end position="226"/>
    </location>
</feature>
<dbReference type="OrthoDB" id="9764016at2"/>
<dbReference type="PANTHER" id="PTHR13096:SF8">
    <property type="entry name" value="RIBOSOMAL OXYGENASE 1"/>
    <property type="match status" value="1"/>
</dbReference>
<evidence type="ECO:0000259" key="4">
    <source>
        <dbReference type="PROSITE" id="PS51184"/>
    </source>
</evidence>
<comment type="caution">
    <text evidence="5">The sequence shown here is derived from an EMBL/GenBank/DDBJ whole genome shotgun (WGS) entry which is preliminary data.</text>
</comment>
<evidence type="ECO:0000313" key="6">
    <source>
        <dbReference type="Proteomes" id="UP000321764"/>
    </source>
</evidence>
<dbReference type="GO" id="GO:0046872">
    <property type="term" value="F:metal ion binding"/>
    <property type="evidence" value="ECO:0007669"/>
    <property type="project" value="UniProtKB-KW"/>
</dbReference>
<protein>
    <submittedName>
        <fullName evidence="5">Cupin domain-containing protein</fullName>
    </submittedName>
</protein>
<reference evidence="5 6" key="1">
    <citation type="submission" date="2019-07" db="EMBL/GenBank/DDBJ databases">
        <title>Reinekea sp. strain SSH23 genome sequencing and assembly.</title>
        <authorList>
            <person name="Kim I."/>
        </authorList>
    </citation>
    <scope>NUCLEOTIDE SEQUENCE [LARGE SCALE GENOMIC DNA]</scope>
    <source>
        <strain evidence="5 6">SSH23</strain>
    </source>
</reference>
<evidence type="ECO:0000256" key="1">
    <source>
        <dbReference type="ARBA" id="ARBA00001954"/>
    </source>
</evidence>